<dbReference type="InterPro" id="IPR037997">
    <property type="entry name" value="Dgk1-like"/>
</dbReference>
<evidence type="ECO:0000313" key="3">
    <source>
        <dbReference type="Proteomes" id="UP000235460"/>
    </source>
</evidence>
<keyword evidence="1" id="KW-1133">Transmembrane helix</keyword>
<organism evidence="2 3">
    <name type="scientific">Thermodesulfobacterium geofontis</name>
    <dbReference type="NCBI Taxonomy" id="1295609"/>
    <lineage>
        <taxon>Bacteria</taxon>
        <taxon>Pseudomonadati</taxon>
        <taxon>Thermodesulfobacteriota</taxon>
        <taxon>Thermodesulfobacteria</taxon>
        <taxon>Thermodesulfobacteriales</taxon>
        <taxon>Thermodesulfobacteriaceae</taxon>
        <taxon>Thermodesulfobacterium</taxon>
    </lineage>
</organism>
<dbReference type="AlphaFoldDB" id="A0A2N7PN13"/>
<feature type="transmembrane region" description="Helical" evidence="1">
    <location>
        <begin position="73"/>
        <end position="90"/>
    </location>
</feature>
<feature type="transmembrane region" description="Helical" evidence="1">
    <location>
        <begin position="32"/>
        <end position="52"/>
    </location>
</feature>
<dbReference type="PANTHER" id="PTHR31303:SF1">
    <property type="entry name" value="CTP-DEPENDENT DIACYLGLYCEROL KINASE 1"/>
    <property type="match status" value="1"/>
</dbReference>
<dbReference type="EMBL" id="PNIK01000068">
    <property type="protein sequence ID" value="PMP66693.1"/>
    <property type="molecule type" value="Genomic_DNA"/>
</dbReference>
<evidence type="ECO:0000313" key="2">
    <source>
        <dbReference type="EMBL" id="PMP66693.1"/>
    </source>
</evidence>
<name>A0A2N7PN13_9BACT</name>
<feature type="transmembrane region" description="Helical" evidence="1">
    <location>
        <begin position="96"/>
        <end position="115"/>
    </location>
</feature>
<sequence>MGINLYRKLFHISSGLIIYGLSQFFSYLKLGLILIFLWLGLSLFEFLRLFFYKYLPLKFLWLPLLKEEEYKRISDAWYFLAGVLFSWFVLDLSHFQIILLILTFADPFASFIGYYFGKIKFKNNKTLEGSLAFFIISLLIIYFHTKTLFFSLYLYCIVLSLVEILTKKDNFWIPFIGSLYFKIVVIK</sequence>
<comment type="caution">
    <text evidence="2">The sequence shown here is derived from an EMBL/GenBank/DDBJ whole genome shotgun (WGS) entry which is preliminary data.</text>
</comment>
<protein>
    <recommendedName>
        <fullName evidence="4">Phosphatidate cytidylyltransferase</fullName>
    </recommendedName>
</protein>
<evidence type="ECO:0008006" key="4">
    <source>
        <dbReference type="Google" id="ProtNLM"/>
    </source>
</evidence>
<keyword evidence="1" id="KW-0812">Transmembrane</keyword>
<gene>
    <name evidence="2" type="ORF">C0190_04855</name>
</gene>
<dbReference type="Proteomes" id="UP000235460">
    <property type="component" value="Unassembled WGS sequence"/>
</dbReference>
<feature type="transmembrane region" description="Helical" evidence="1">
    <location>
        <begin position="9"/>
        <end position="26"/>
    </location>
</feature>
<keyword evidence="1" id="KW-0472">Membrane</keyword>
<proteinExistence type="predicted"/>
<dbReference type="GO" id="GO:0004143">
    <property type="term" value="F:ATP-dependent diacylglycerol kinase activity"/>
    <property type="evidence" value="ECO:0007669"/>
    <property type="project" value="InterPro"/>
</dbReference>
<feature type="transmembrane region" description="Helical" evidence="1">
    <location>
        <begin position="127"/>
        <end position="144"/>
    </location>
</feature>
<evidence type="ECO:0000256" key="1">
    <source>
        <dbReference type="SAM" id="Phobius"/>
    </source>
</evidence>
<reference evidence="2 3" key="1">
    <citation type="submission" date="2018-01" db="EMBL/GenBank/DDBJ databases">
        <title>Metagenomic assembled genomes from two thermal pools in the Uzon Caldera, Kamchatka, Russia.</title>
        <authorList>
            <person name="Wilkins L."/>
            <person name="Ettinger C."/>
        </authorList>
    </citation>
    <scope>NUCLEOTIDE SEQUENCE [LARGE SCALE GENOMIC DNA]</scope>
    <source>
        <strain evidence="2">ZAV-08</strain>
    </source>
</reference>
<accession>A0A2N7PN13</accession>
<dbReference type="PANTHER" id="PTHR31303">
    <property type="entry name" value="CTP-DEPENDENT DIACYLGLYCEROL KINASE 1"/>
    <property type="match status" value="1"/>
</dbReference>